<evidence type="ECO:0000256" key="1">
    <source>
        <dbReference type="SAM" id="MobiDB-lite"/>
    </source>
</evidence>
<reference evidence="2 3" key="1">
    <citation type="submission" date="2016-11" db="EMBL/GenBank/DDBJ databases">
        <authorList>
            <person name="Jaros S."/>
            <person name="Januszkiewicz K."/>
            <person name="Wedrychowicz H."/>
        </authorList>
    </citation>
    <scope>NUCLEOTIDE SEQUENCE [LARGE SCALE GENOMIC DNA]</scope>
</reference>
<evidence type="ECO:0000313" key="3">
    <source>
        <dbReference type="Proteomes" id="UP000249464"/>
    </source>
</evidence>
<feature type="compositionally biased region" description="Polar residues" evidence="1">
    <location>
        <begin position="1"/>
        <end position="11"/>
    </location>
</feature>
<dbReference type="AlphaFoldDB" id="A0A2X0MJG9"/>
<sequence>MMAKKSTLSHSASDDDSKNDSEHSAHSNTLRKKNKSNTGKGKSKSKSRGAGTRAENWSVAQTTFLVHLYGNNMLSPELPLKLPAWNIIVAAMLSGSWSTLPYLCPWSDHWHRECTRYKTHVLQQ</sequence>
<gene>
    <name evidence="2" type="primary">BQ5605_C010g05994</name>
    <name evidence="2" type="ORF">BQ5605_C010G05994</name>
</gene>
<feature type="region of interest" description="Disordered" evidence="1">
    <location>
        <begin position="1"/>
        <end position="54"/>
    </location>
</feature>
<name>A0A2X0MJG9_9BASI</name>
<proteinExistence type="predicted"/>
<feature type="compositionally biased region" description="Basic and acidic residues" evidence="1">
    <location>
        <begin position="12"/>
        <end position="25"/>
    </location>
</feature>
<dbReference type="EMBL" id="FQNC01000012">
    <property type="protein sequence ID" value="SGY13864.1"/>
    <property type="molecule type" value="Genomic_DNA"/>
</dbReference>
<feature type="compositionally biased region" description="Basic residues" evidence="1">
    <location>
        <begin position="29"/>
        <end position="47"/>
    </location>
</feature>
<evidence type="ECO:0000313" key="2">
    <source>
        <dbReference type="EMBL" id="SGY13864.1"/>
    </source>
</evidence>
<protein>
    <submittedName>
        <fullName evidence="2">BQ5605_C010g05994 protein</fullName>
    </submittedName>
</protein>
<accession>A0A2X0MJG9</accession>
<keyword evidence="3" id="KW-1185">Reference proteome</keyword>
<organism evidence="2 3">
    <name type="scientific">Microbotryum silenes-dioicae</name>
    <dbReference type="NCBI Taxonomy" id="796604"/>
    <lineage>
        <taxon>Eukaryota</taxon>
        <taxon>Fungi</taxon>
        <taxon>Dikarya</taxon>
        <taxon>Basidiomycota</taxon>
        <taxon>Pucciniomycotina</taxon>
        <taxon>Microbotryomycetes</taxon>
        <taxon>Microbotryales</taxon>
        <taxon>Microbotryaceae</taxon>
        <taxon>Microbotryum</taxon>
    </lineage>
</organism>
<dbReference type="Proteomes" id="UP000249464">
    <property type="component" value="Unassembled WGS sequence"/>
</dbReference>